<protein>
    <submittedName>
        <fullName evidence="3">Exopolyphosphatase</fullName>
    </submittedName>
</protein>
<feature type="signal peptide" evidence="1">
    <location>
        <begin position="1"/>
        <end position="18"/>
    </location>
</feature>
<dbReference type="AlphaFoldDB" id="A0A8S4BV69"/>
<reference evidence="3" key="1">
    <citation type="submission" date="2021-06" db="EMBL/GenBank/DDBJ databases">
        <authorList>
            <person name="Nardi T."/>
            <person name="Nardi T."/>
        </authorList>
    </citation>
    <scope>NUCLEOTIDE SEQUENCE</scope>
</reference>
<evidence type="ECO:0000313" key="4">
    <source>
        <dbReference type="Proteomes" id="UP000837675"/>
    </source>
</evidence>
<organism evidence="3 4">
    <name type="scientific">Hyalomma marginatum</name>
    <dbReference type="NCBI Taxonomy" id="34627"/>
    <lineage>
        <taxon>Eukaryota</taxon>
        <taxon>Metazoa</taxon>
        <taxon>Ecdysozoa</taxon>
        <taxon>Arthropoda</taxon>
        <taxon>Chelicerata</taxon>
        <taxon>Arachnida</taxon>
        <taxon>Acari</taxon>
        <taxon>Parasitiformes</taxon>
        <taxon>Ixodida</taxon>
        <taxon>Ixodoidea</taxon>
        <taxon>Ixodidae</taxon>
        <taxon>Hyalomminae</taxon>
        <taxon>Hyalomma</taxon>
    </lineage>
</organism>
<evidence type="ECO:0000259" key="2">
    <source>
        <dbReference type="Pfam" id="PF02541"/>
    </source>
</evidence>
<keyword evidence="4" id="KW-1185">Reference proteome</keyword>
<dbReference type="SUPFAM" id="SSF53067">
    <property type="entry name" value="Actin-like ATPase domain"/>
    <property type="match status" value="2"/>
</dbReference>
<gene>
    <name evidence="3" type="ORF">MHYMCMPASI_00683</name>
</gene>
<dbReference type="InterPro" id="IPR050273">
    <property type="entry name" value="GppA/Ppx_hydrolase"/>
</dbReference>
<evidence type="ECO:0000256" key="1">
    <source>
        <dbReference type="SAM" id="SignalP"/>
    </source>
</evidence>
<feature type="domain" description="Ppx/GppA phosphatase N-terminal" evidence="2">
    <location>
        <begin position="71"/>
        <end position="324"/>
    </location>
</feature>
<accession>A0A8S4BV69</accession>
<evidence type="ECO:0000313" key="3">
    <source>
        <dbReference type="EMBL" id="CAG7593371.1"/>
    </source>
</evidence>
<sequence length="340" mass="38452">MDFKKTLFFLLLSSEVFASDCIENKYIFDFGSGSLKAAGYVVNSCNNTIEEYLPKYNRVLDIQKCILQSKNSKTLSPECITKSITAVNEIKKLYNTDCFNNECIGFATAWARNINNSGSVFSQLFQQTKIDFSIVSQEKEGILVLEAAKMHLPSTHINDETIIFDSGGGSFQLSRFNKQDQHFVFQGRYGSATMLHELNNIFNKGNKYELISKKDIKKALEYVNKIVATDITHDRNLTSLITKKDLKVYSLSGFVQYGIKQNLGFAEDTITISDLEKMIEESATHNFAQMKKKYPNYLIDNQAGLLLVYAIMKALKVDKFVHISKDTKDYMALNPGGVIN</sequence>
<dbReference type="Gene3D" id="3.30.420.150">
    <property type="entry name" value="Exopolyphosphatase. Domain 2"/>
    <property type="match status" value="1"/>
</dbReference>
<name>A0A8S4BV69_9ACAR</name>
<keyword evidence="1" id="KW-0732">Signal</keyword>
<feature type="chain" id="PRO_5035816853" evidence="1">
    <location>
        <begin position="19"/>
        <end position="340"/>
    </location>
</feature>
<dbReference type="Gene3D" id="3.30.420.40">
    <property type="match status" value="1"/>
</dbReference>
<dbReference type="GO" id="GO:0006357">
    <property type="term" value="P:regulation of transcription by RNA polymerase II"/>
    <property type="evidence" value="ECO:0007669"/>
    <property type="project" value="TreeGrafter"/>
</dbReference>
<dbReference type="InterPro" id="IPR043129">
    <property type="entry name" value="ATPase_NBD"/>
</dbReference>
<dbReference type="PANTHER" id="PTHR30005:SF0">
    <property type="entry name" value="RETROGRADE REGULATION PROTEIN 2"/>
    <property type="match status" value="1"/>
</dbReference>
<dbReference type="EMBL" id="CAJVAF010000296">
    <property type="protein sequence ID" value="CAG7593371.1"/>
    <property type="molecule type" value="Genomic_DNA"/>
</dbReference>
<dbReference type="PANTHER" id="PTHR30005">
    <property type="entry name" value="EXOPOLYPHOSPHATASE"/>
    <property type="match status" value="1"/>
</dbReference>
<dbReference type="Pfam" id="PF02541">
    <property type="entry name" value="Ppx-GppA"/>
    <property type="match status" value="1"/>
</dbReference>
<dbReference type="Proteomes" id="UP000837675">
    <property type="component" value="Unassembled WGS sequence"/>
</dbReference>
<proteinExistence type="predicted"/>
<comment type="caution">
    <text evidence="3">The sequence shown here is derived from an EMBL/GenBank/DDBJ whole genome shotgun (WGS) entry which is preliminary data.</text>
</comment>
<dbReference type="InterPro" id="IPR003695">
    <property type="entry name" value="Ppx_GppA_N"/>
</dbReference>